<dbReference type="InterPro" id="IPR047655">
    <property type="entry name" value="Transpos_IS630-like"/>
</dbReference>
<dbReference type="Pfam" id="PF13358">
    <property type="entry name" value="DDE_3"/>
    <property type="match status" value="1"/>
</dbReference>
<protein>
    <recommendedName>
        <fullName evidence="1">Tc1-like transposase DDE domain-containing protein</fullName>
    </recommendedName>
</protein>
<sequence>MAAGGMTAAALGAFVVFEDEAGFSMTPPRARTWARRGQTPVVRVRGRSWRRWSIAAMCCYRPGEASRLIYRTRRHRKHKGTGRDSFSWRDYRDLVVRAHIQLGAPIVLIWDNLNVHRAAGMREYAAAHDWLTVVQLPSYAPDLNPVEGIWSLLRRGPLANTAFTDDEHLERTLRRGLRHIQLRPDLIDGCLAGTGLTLTHHPTTTRRTQ</sequence>
<comment type="caution">
    <text evidence="2">The sequence shown here is derived from an EMBL/GenBank/DDBJ whole genome shotgun (WGS) entry which is preliminary data.</text>
</comment>
<dbReference type="Gene3D" id="3.30.420.10">
    <property type="entry name" value="Ribonuclease H-like superfamily/Ribonuclease H"/>
    <property type="match status" value="1"/>
</dbReference>
<dbReference type="NCBIfam" id="NF033545">
    <property type="entry name" value="transpos_IS630"/>
    <property type="match status" value="1"/>
</dbReference>
<dbReference type="EMBL" id="JARXVH010000049">
    <property type="protein sequence ID" value="MDH6222891.1"/>
    <property type="molecule type" value="Genomic_DNA"/>
</dbReference>
<keyword evidence="3" id="KW-1185">Reference proteome</keyword>
<gene>
    <name evidence="2" type="ORF">M2283_010243</name>
</gene>
<name>A0ABT6M2W2_9ACTN</name>
<proteinExistence type="predicted"/>
<evidence type="ECO:0000313" key="2">
    <source>
        <dbReference type="EMBL" id="MDH6222891.1"/>
    </source>
</evidence>
<organism evidence="2 3">
    <name type="scientific">Streptomyces pseudovenezuelae</name>
    <dbReference type="NCBI Taxonomy" id="67350"/>
    <lineage>
        <taxon>Bacteria</taxon>
        <taxon>Bacillati</taxon>
        <taxon>Actinomycetota</taxon>
        <taxon>Actinomycetes</taxon>
        <taxon>Kitasatosporales</taxon>
        <taxon>Streptomycetaceae</taxon>
        <taxon>Streptomyces</taxon>
        <taxon>Streptomyces aurantiacus group</taxon>
    </lineage>
</organism>
<dbReference type="InterPro" id="IPR038717">
    <property type="entry name" value="Tc1-like_DDE_dom"/>
</dbReference>
<reference evidence="2 3" key="1">
    <citation type="submission" date="2023-04" db="EMBL/GenBank/DDBJ databases">
        <title>Forest soil microbial communities from Buena Vista Peninsula, Colon Province, Panama.</title>
        <authorList>
            <person name="Bouskill N."/>
        </authorList>
    </citation>
    <scope>NUCLEOTIDE SEQUENCE [LARGE SCALE GENOMIC DNA]</scope>
    <source>
        <strain evidence="2 3">GGS1</strain>
    </source>
</reference>
<feature type="domain" description="Tc1-like transposase DDE" evidence="1">
    <location>
        <begin position="15"/>
        <end position="169"/>
    </location>
</feature>
<accession>A0ABT6M2W2</accession>
<dbReference type="Proteomes" id="UP001160499">
    <property type="component" value="Unassembled WGS sequence"/>
</dbReference>
<evidence type="ECO:0000259" key="1">
    <source>
        <dbReference type="Pfam" id="PF13358"/>
    </source>
</evidence>
<evidence type="ECO:0000313" key="3">
    <source>
        <dbReference type="Proteomes" id="UP001160499"/>
    </source>
</evidence>
<dbReference type="InterPro" id="IPR036397">
    <property type="entry name" value="RNaseH_sf"/>
</dbReference>